<evidence type="ECO:0000259" key="3">
    <source>
        <dbReference type="PROSITE" id="PS50888"/>
    </source>
</evidence>
<dbReference type="AlphaFoldDB" id="A0AA39F2Q4"/>
<dbReference type="InterPro" id="IPR050433">
    <property type="entry name" value="Myc_transcription_factors"/>
</dbReference>
<name>A0AA39F2Q4_MICHY</name>
<evidence type="ECO:0000256" key="2">
    <source>
        <dbReference type="SAM" id="MobiDB-lite"/>
    </source>
</evidence>
<dbReference type="PRINTS" id="PR00044">
    <property type="entry name" value="LEUZIPPRMYC"/>
</dbReference>
<dbReference type="Proteomes" id="UP001168972">
    <property type="component" value="Unassembled WGS sequence"/>
</dbReference>
<proteinExistence type="predicted"/>
<reference evidence="4" key="1">
    <citation type="journal article" date="2023" name="bioRxiv">
        <title>Scaffold-level genome assemblies of two parasitoid biocontrol wasps reveal the parthenogenesis mechanism and an associated novel virus.</title>
        <authorList>
            <person name="Inwood S."/>
            <person name="Skelly J."/>
            <person name="Guhlin J."/>
            <person name="Harrop T."/>
            <person name="Goldson S."/>
            <person name="Dearden P."/>
        </authorList>
    </citation>
    <scope>NUCLEOTIDE SEQUENCE</scope>
    <source>
        <strain evidence="4">Lincoln</strain>
        <tissue evidence="4">Whole body</tissue>
    </source>
</reference>
<dbReference type="GO" id="GO:0046983">
    <property type="term" value="F:protein dimerization activity"/>
    <property type="evidence" value="ECO:0007669"/>
    <property type="project" value="InterPro"/>
</dbReference>
<protein>
    <recommendedName>
        <fullName evidence="3">BHLH domain-containing protein</fullName>
    </recommendedName>
</protein>
<comment type="caution">
    <text evidence="4">The sequence shown here is derived from an EMBL/GenBank/DDBJ whole genome shotgun (WGS) entry which is preliminary data.</text>
</comment>
<reference evidence="4" key="2">
    <citation type="submission" date="2023-03" db="EMBL/GenBank/DDBJ databases">
        <authorList>
            <person name="Inwood S.N."/>
            <person name="Skelly J.G."/>
            <person name="Guhlin J."/>
            <person name="Harrop T.W.R."/>
            <person name="Goldson S.G."/>
            <person name="Dearden P.K."/>
        </authorList>
    </citation>
    <scope>NUCLEOTIDE SEQUENCE</scope>
    <source>
        <strain evidence="4">Lincoln</strain>
        <tissue evidence="4">Whole body</tissue>
    </source>
</reference>
<dbReference type="InterPro" id="IPR002418">
    <property type="entry name" value="Tscrpt_reg_Myc"/>
</dbReference>
<dbReference type="Gene3D" id="4.10.280.10">
    <property type="entry name" value="Helix-loop-helix DNA-binding domain"/>
    <property type="match status" value="1"/>
</dbReference>
<accession>A0AA39F2Q4</accession>
<dbReference type="SUPFAM" id="SSF47459">
    <property type="entry name" value="HLH, helix-loop-helix DNA-binding domain"/>
    <property type="match status" value="1"/>
</dbReference>
<evidence type="ECO:0000313" key="4">
    <source>
        <dbReference type="EMBL" id="KAK0161821.1"/>
    </source>
</evidence>
<feature type="domain" description="BHLH" evidence="3">
    <location>
        <begin position="157"/>
        <end position="209"/>
    </location>
</feature>
<evidence type="ECO:0000313" key="5">
    <source>
        <dbReference type="Proteomes" id="UP001168972"/>
    </source>
</evidence>
<dbReference type="PANTHER" id="PTHR45851">
    <property type="entry name" value="MYC PROTO-ONCOGENE"/>
    <property type="match status" value="1"/>
</dbReference>
<sequence>MVIRRRYKFECSYKQLPYDEVMENKFLKIYCGVLRKEEIDVVSFEKPCRPVVLPTHPNPVDHQNFQMTVNTALKEKPAPRPRGRPPSNPNRKRAAQEIQKPAKRVATQRTCQRKTKATKNTPAVQQQSSVSGLAVAPTFNKSIASVKTCFDEEPDNDKRNLHNNMERQRRIELRHAFDDLRRLVPEIEAKEKAPKVAILQQAAEYCERLKRTYDENVLIEAAELKRQKKRLARIHLLRVTLANMRREKSFAENSRNYGITN</sequence>
<gene>
    <name evidence="4" type="ORF">PV327_008233</name>
</gene>
<feature type="compositionally biased region" description="Polar residues" evidence="2">
    <location>
        <begin position="118"/>
        <end position="129"/>
    </location>
</feature>
<keyword evidence="5" id="KW-1185">Reference proteome</keyword>
<dbReference type="PROSITE" id="PS50888">
    <property type="entry name" value="BHLH"/>
    <property type="match status" value="1"/>
</dbReference>
<dbReference type="GO" id="GO:0003700">
    <property type="term" value="F:DNA-binding transcription factor activity"/>
    <property type="evidence" value="ECO:0007669"/>
    <property type="project" value="InterPro"/>
</dbReference>
<feature type="region of interest" description="Disordered" evidence="2">
    <location>
        <begin position="74"/>
        <end position="129"/>
    </location>
</feature>
<organism evidence="4 5">
    <name type="scientific">Microctonus hyperodae</name>
    <name type="common">Parasitoid wasp</name>
    <dbReference type="NCBI Taxonomy" id="165561"/>
    <lineage>
        <taxon>Eukaryota</taxon>
        <taxon>Metazoa</taxon>
        <taxon>Ecdysozoa</taxon>
        <taxon>Arthropoda</taxon>
        <taxon>Hexapoda</taxon>
        <taxon>Insecta</taxon>
        <taxon>Pterygota</taxon>
        <taxon>Neoptera</taxon>
        <taxon>Endopterygota</taxon>
        <taxon>Hymenoptera</taxon>
        <taxon>Apocrita</taxon>
        <taxon>Ichneumonoidea</taxon>
        <taxon>Braconidae</taxon>
        <taxon>Euphorinae</taxon>
        <taxon>Microctonus</taxon>
    </lineage>
</organism>
<dbReference type="Pfam" id="PF00010">
    <property type="entry name" value="HLH"/>
    <property type="match status" value="1"/>
</dbReference>
<keyword evidence="1" id="KW-0238">DNA-binding</keyword>
<evidence type="ECO:0000256" key="1">
    <source>
        <dbReference type="ARBA" id="ARBA00023125"/>
    </source>
</evidence>
<dbReference type="FunFam" id="4.10.280.10:FF:000019">
    <property type="entry name" value="Myc proto-oncogene protein"/>
    <property type="match status" value="1"/>
</dbReference>
<dbReference type="InterPro" id="IPR036638">
    <property type="entry name" value="HLH_DNA-bd_sf"/>
</dbReference>
<dbReference type="InterPro" id="IPR011598">
    <property type="entry name" value="bHLH_dom"/>
</dbReference>
<dbReference type="CDD" id="cd11400">
    <property type="entry name" value="bHLHzip_Myc"/>
    <property type="match status" value="1"/>
</dbReference>
<dbReference type="EMBL" id="JAQQBR010001834">
    <property type="protein sequence ID" value="KAK0161821.1"/>
    <property type="molecule type" value="Genomic_DNA"/>
</dbReference>
<dbReference type="GO" id="GO:0003677">
    <property type="term" value="F:DNA binding"/>
    <property type="evidence" value="ECO:0007669"/>
    <property type="project" value="UniProtKB-KW"/>
</dbReference>
<dbReference type="SMART" id="SM00353">
    <property type="entry name" value="HLH"/>
    <property type="match status" value="1"/>
</dbReference>